<organism evidence="2 3">
    <name type="scientific">Actinoalloteichus fjordicus</name>
    <dbReference type="NCBI Taxonomy" id="1612552"/>
    <lineage>
        <taxon>Bacteria</taxon>
        <taxon>Bacillati</taxon>
        <taxon>Actinomycetota</taxon>
        <taxon>Actinomycetes</taxon>
        <taxon>Pseudonocardiales</taxon>
        <taxon>Pseudonocardiaceae</taxon>
        <taxon>Actinoalloteichus</taxon>
    </lineage>
</organism>
<dbReference type="InterPro" id="IPR011990">
    <property type="entry name" value="TPR-like_helical_dom_sf"/>
</dbReference>
<dbReference type="EMBL" id="CP016076">
    <property type="protein sequence ID" value="APU15247.1"/>
    <property type="molecule type" value="Genomic_DNA"/>
</dbReference>
<reference evidence="3" key="1">
    <citation type="submission" date="2016-06" db="EMBL/GenBank/DDBJ databases">
        <title>Complete genome sequence of Actinoalloteichus fjordicus DSM 46855 (=ADI127-17), type strain of the new species Actinoalloteichus fjordicus.</title>
        <authorList>
            <person name="Ruckert C."/>
            <person name="Nouioui I."/>
            <person name="Willmese J."/>
            <person name="van Wezel G."/>
            <person name="Klenk H.-P."/>
            <person name="Kalinowski J."/>
            <person name="Zotchev S.B."/>
        </authorList>
    </citation>
    <scope>NUCLEOTIDE SEQUENCE [LARGE SCALE GENOMIC DNA]</scope>
    <source>
        <strain evidence="3">ADI127-7</strain>
    </source>
</reference>
<sequence>MLPRAAHAYLMLLPDAPRFGAVFSEIQDESGPFDCAAAALNWLTHDYDTLREALDSATHHRDDLAWQLAETLWPLFLHHRHLVSPTVFADGAAAAARTAHTTDDPEHTRRHRLGQTNLLLKEIAARMKLGDIDTAETLLPAATALAGQLDSPMLQATAQAQHGQLARAHGSLTEALDFLRAALRLEEQGGTPRGASMRHRVLSLILRDLCLYDQAEIHLFLARDLLAATGDAKDHAQISEPLGTLYSLTGRHDEAVTELTRALTVFGELGSHYQATCHHQLALALERRAATTLHTDPPPDDTETNHDKTTQDRHRAALHRSRARELTPAPSAAGTAPTT</sequence>
<feature type="compositionally biased region" description="Basic and acidic residues" evidence="1">
    <location>
        <begin position="303"/>
        <end position="315"/>
    </location>
</feature>
<accession>A0AAC9PSQ6</accession>
<feature type="compositionally biased region" description="Low complexity" evidence="1">
    <location>
        <begin position="327"/>
        <end position="339"/>
    </location>
</feature>
<evidence type="ECO:0008006" key="4">
    <source>
        <dbReference type="Google" id="ProtNLM"/>
    </source>
</evidence>
<evidence type="ECO:0000313" key="3">
    <source>
        <dbReference type="Proteomes" id="UP000185511"/>
    </source>
</evidence>
<dbReference type="AlphaFoldDB" id="A0AAC9PSQ6"/>
<feature type="region of interest" description="Disordered" evidence="1">
    <location>
        <begin position="292"/>
        <end position="339"/>
    </location>
</feature>
<keyword evidence="3" id="KW-1185">Reference proteome</keyword>
<gene>
    <name evidence="2" type="ORF">UA74_15995</name>
</gene>
<evidence type="ECO:0000256" key="1">
    <source>
        <dbReference type="SAM" id="MobiDB-lite"/>
    </source>
</evidence>
<dbReference type="SUPFAM" id="SSF48452">
    <property type="entry name" value="TPR-like"/>
    <property type="match status" value="1"/>
</dbReference>
<dbReference type="Gene3D" id="1.25.40.10">
    <property type="entry name" value="Tetratricopeptide repeat domain"/>
    <property type="match status" value="2"/>
</dbReference>
<name>A0AAC9PSQ6_9PSEU</name>
<protein>
    <recommendedName>
        <fullName evidence="4">Tetratricopeptide repeat protein</fullName>
    </recommendedName>
</protein>
<dbReference type="Proteomes" id="UP000185511">
    <property type="component" value="Chromosome"/>
</dbReference>
<evidence type="ECO:0000313" key="2">
    <source>
        <dbReference type="EMBL" id="APU15247.1"/>
    </source>
</evidence>
<proteinExistence type="predicted"/>
<dbReference type="KEGG" id="acad:UA74_15995"/>